<keyword evidence="3" id="KW-1185">Reference proteome</keyword>
<evidence type="ECO:0000256" key="1">
    <source>
        <dbReference type="SAM" id="MobiDB-lite"/>
    </source>
</evidence>
<dbReference type="Proteomes" id="UP000265515">
    <property type="component" value="Unassembled WGS sequence"/>
</dbReference>
<dbReference type="AlphaFoldDB" id="A0A388KFL7"/>
<gene>
    <name evidence="2" type="ORF">CBR_g3525</name>
</gene>
<name>A0A388KFL7_CHABU</name>
<comment type="caution">
    <text evidence="2">The sequence shown here is derived from an EMBL/GenBank/DDBJ whole genome shotgun (WGS) entry which is preliminary data.</text>
</comment>
<dbReference type="EMBL" id="BFEA01000106">
    <property type="protein sequence ID" value="GBG68831.1"/>
    <property type="molecule type" value="Genomic_DNA"/>
</dbReference>
<evidence type="ECO:0000313" key="2">
    <source>
        <dbReference type="EMBL" id="GBG68831.1"/>
    </source>
</evidence>
<accession>A0A388KFL7</accession>
<protein>
    <submittedName>
        <fullName evidence="2">Uncharacterized protein</fullName>
    </submittedName>
</protein>
<dbReference type="Gramene" id="GBG68831">
    <property type="protein sequence ID" value="GBG68831"/>
    <property type="gene ID" value="CBR_g3525"/>
</dbReference>
<reference evidence="2 3" key="1">
    <citation type="journal article" date="2018" name="Cell">
        <title>The Chara Genome: Secondary Complexity and Implications for Plant Terrestrialization.</title>
        <authorList>
            <person name="Nishiyama T."/>
            <person name="Sakayama H."/>
            <person name="Vries J.D."/>
            <person name="Buschmann H."/>
            <person name="Saint-Marcoux D."/>
            <person name="Ullrich K.K."/>
            <person name="Haas F.B."/>
            <person name="Vanderstraeten L."/>
            <person name="Becker D."/>
            <person name="Lang D."/>
            <person name="Vosolsobe S."/>
            <person name="Rombauts S."/>
            <person name="Wilhelmsson P.K.I."/>
            <person name="Janitza P."/>
            <person name="Kern R."/>
            <person name="Heyl A."/>
            <person name="Rumpler F."/>
            <person name="Villalobos L.I.A.C."/>
            <person name="Clay J.M."/>
            <person name="Skokan R."/>
            <person name="Toyoda A."/>
            <person name="Suzuki Y."/>
            <person name="Kagoshima H."/>
            <person name="Schijlen E."/>
            <person name="Tajeshwar N."/>
            <person name="Catarino B."/>
            <person name="Hetherington A.J."/>
            <person name="Saltykova A."/>
            <person name="Bonnot C."/>
            <person name="Breuninger H."/>
            <person name="Symeonidi A."/>
            <person name="Radhakrishnan G.V."/>
            <person name="Van Nieuwerburgh F."/>
            <person name="Deforce D."/>
            <person name="Chang C."/>
            <person name="Karol K.G."/>
            <person name="Hedrich R."/>
            <person name="Ulvskov P."/>
            <person name="Glockner G."/>
            <person name="Delwiche C.F."/>
            <person name="Petrasek J."/>
            <person name="Van de Peer Y."/>
            <person name="Friml J."/>
            <person name="Beilby M."/>
            <person name="Dolan L."/>
            <person name="Kohara Y."/>
            <person name="Sugano S."/>
            <person name="Fujiyama A."/>
            <person name="Delaux P.-M."/>
            <person name="Quint M."/>
            <person name="TheiBen G."/>
            <person name="Hagemann M."/>
            <person name="Harholt J."/>
            <person name="Dunand C."/>
            <person name="Zachgo S."/>
            <person name="Langdale J."/>
            <person name="Maumus F."/>
            <person name="Straeten D.V.D."/>
            <person name="Gould S.B."/>
            <person name="Rensing S.A."/>
        </authorList>
    </citation>
    <scope>NUCLEOTIDE SEQUENCE [LARGE SCALE GENOMIC DNA]</scope>
    <source>
        <strain evidence="2 3">S276</strain>
    </source>
</reference>
<feature type="region of interest" description="Disordered" evidence="1">
    <location>
        <begin position="147"/>
        <end position="168"/>
    </location>
</feature>
<sequence>MARGPTTTRRLEGGSVAIVRRLEQRRLLRFKMAWRRGDWRLISDSMLDKGREKLTTMMSLLSSHPLPGLEVDWGVTSVIGWVEATIHCMLVVMEPFEEGPALELDAYIDWQRANALWSDCRQLLAEAHVRGAELIRGLQGAGLVISPSSSTTSKTASSTAPVTASTTI</sequence>
<proteinExistence type="predicted"/>
<evidence type="ECO:0000313" key="3">
    <source>
        <dbReference type="Proteomes" id="UP000265515"/>
    </source>
</evidence>
<organism evidence="2 3">
    <name type="scientific">Chara braunii</name>
    <name type="common">Braun's stonewort</name>
    <dbReference type="NCBI Taxonomy" id="69332"/>
    <lineage>
        <taxon>Eukaryota</taxon>
        <taxon>Viridiplantae</taxon>
        <taxon>Streptophyta</taxon>
        <taxon>Charophyceae</taxon>
        <taxon>Charales</taxon>
        <taxon>Characeae</taxon>
        <taxon>Chara</taxon>
    </lineage>
</organism>